<organism evidence="2 3">
    <name type="scientific">Enterococcus gallinarum</name>
    <dbReference type="NCBI Taxonomy" id="1353"/>
    <lineage>
        <taxon>Bacteria</taxon>
        <taxon>Bacillati</taxon>
        <taxon>Bacillota</taxon>
        <taxon>Bacilli</taxon>
        <taxon>Lactobacillales</taxon>
        <taxon>Enterococcaceae</taxon>
        <taxon>Enterococcus</taxon>
    </lineage>
</organism>
<sequence length="269" mass="30586">MTNGTSQGLFVVVAIIIFGIFIAISYLLFRNTLKPSLSTIFTDSLEQSNCSLSGECSINISSTREDEHYLYAKIREANLERNETEIWIQAEKLENNGLRIVKSSITDSNYNSGTPDMVGSLSFPDTINGKPITHIGNKNGDYPFRLAKLDGHLRLPNKLQYVGYDSFLNCIFEGELKLPSTLTYIDNRAFRDSRFIKSIEFPTDLEYVGTDSFMYSKFSGNLIINHSLKEIGNRAFYSSEFEKVINNSKDLMIQSQSIRLEDNTYYTMQ</sequence>
<dbReference type="OrthoDB" id="2195322at2"/>
<reference evidence="2 3" key="1">
    <citation type="submission" date="2018-06" db="EMBL/GenBank/DDBJ databases">
        <authorList>
            <consortium name="Pathogen Informatics"/>
            <person name="Doyle S."/>
        </authorList>
    </citation>
    <scope>NUCLEOTIDE SEQUENCE [LARGE SCALE GENOMIC DNA]</scope>
    <source>
        <strain evidence="2 3">NCTC12360</strain>
    </source>
</reference>
<dbReference type="InterPro" id="IPR026906">
    <property type="entry name" value="LRR_5"/>
</dbReference>
<dbReference type="InterPro" id="IPR032675">
    <property type="entry name" value="LRR_dom_sf"/>
</dbReference>
<keyword evidence="3" id="KW-1185">Reference proteome</keyword>
<proteinExistence type="predicted"/>
<evidence type="ECO:0008006" key="4">
    <source>
        <dbReference type="Google" id="ProtNLM"/>
    </source>
</evidence>
<keyword evidence="1" id="KW-0472">Membrane</keyword>
<evidence type="ECO:0000256" key="1">
    <source>
        <dbReference type="SAM" id="Phobius"/>
    </source>
</evidence>
<dbReference type="EMBL" id="UFYW01000001">
    <property type="protein sequence ID" value="STD84150.1"/>
    <property type="molecule type" value="Genomic_DNA"/>
</dbReference>
<accession>A0A376H3E7</accession>
<name>A0A376H3E7_ENTGA</name>
<dbReference type="Pfam" id="PF13306">
    <property type="entry name" value="LRR_5"/>
    <property type="match status" value="1"/>
</dbReference>
<protein>
    <recommendedName>
        <fullName evidence="4">Leucine-rich repeat domain-containing protein</fullName>
    </recommendedName>
</protein>
<dbReference type="RefSeq" id="WP_060813056.1">
    <property type="nucleotide sequence ID" value="NZ_JBHULA010000042.1"/>
</dbReference>
<keyword evidence="1" id="KW-1133">Transmembrane helix</keyword>
<feature type="transmembrane region" description="Helical" evidence="1">
    <location>
        <begin position="6"/>
        <end position="29"/>
    </location>
</feature>
<dbReference type="AlphaFoldDB" id="A0A376H3E7"/>
<dbReference type="Gene3D" id="3.80.10.10">
    <property type="entry name" value="Ribonuclease Inhibitor"/>
    <property type="match status" value="1"/>
</dbReference>
<evidence type="ECO:0000313" key="2">
    <source>
        <dbReference type="EMBL" id="STD84150.1"/>
    </source>
</evidence>
<evidence type="ECO:0000313" key="3">
    <source>
        <dbReference type="Proteomes" id="UP000254807"/>
    </source>
</evidence>
<dbReference type="Proteomes" id="UP000254807">
    <property type="component" value="Unassembled WGS sequence"/>
</dbReference>
<keyword evidence="1" id="KW-0812">Transmembrane</keyword>
<gene>
    <name evidence="2" type="ORF">NCTC12360_02676</name>
</gene>